<feature type="domain" description="Glycosyltransferase subfamily 4-like N-terminal" evidence="4">
    <location>
        <begin position="16"/>
        <end position="180"/>
    </location>
</feature>
<dbReference type="Proteomes" id="UP000295221">
    <property type="component" value="Unassembled WGS sequence"/>
</dbReference>
<keyword evidence="2 5" id="KW-0808">Transferase</keyword>
<evidence type="ECO:0000259" key="3">
    <source>
        <dbReference type="Pfam" id="PF00534"/>
    </source>
</evidence>
<dbReference type="OrthoDB" id="9768685at2"/>
<reference evidence="5 6" key="1">
    <citation type="submission" date="2019-03" db="EMBL/GenBank/DDBJ databases">
        <title>Genomic Encyclopedia of Type Strains, Phase IV (KMG-IV): sequencing the most valuable type-strain genomes for metagenomic binning, comparative biology and taxonomic classification.</title>
        <authorList>
            <person name="Goeker M."/>
        </authorList>
    </citation>
    <scope>NUCLEOTIDE SEQUENCE [LARGE SCALE GENOMIC DNA]</scope>
    <source>
        <strain evidence="5 6">DSM 24179</strain>
    </source>
</reference>
<evidence type="ECO:0000259" key="4">
    <source>
        <dbReference type="Pfam" id="PF13439"/>
    </source>
</evidence>
<evidence type="ECO:0000256" key="1">
    <source>
        <dbReference type="ARBA" id="ARBA00022676"/>
    </source>
</evidence>
<dbReference type="SUPFAM" id="SSF53756">
    <property type="entry name" value="UDP-Glycosyltransferase/glycogen phosphorylase"/>
    <property type="match status" value="1"/>
</dbReference>
<name>A0A4R2GHV3_9BACT</name>
<keyword evidence="6" id="KW-1185">Reference proteome</keyword>
<evidence type="ECO:0000256" key="2">
    <source>
        <dbReference type="ARBA" id="ARBA00022679"/>
    </source>
</evidence>
<sequence length="381" mass="43501">MHICFLSHEYPIWATGGIGTFIQTTGRALVAAGHQVSVVGIGFKDEEEVFDDEGVTVYRLAYPRFLQKRGRAISRGWVMRKRVLRIHQQTPIDILETPEAGLYYWFGRQSFVKVVRMHGGHHFFAESENREVKWGRGMLEKISFRNADAFIAVSKYVKSHTSKYLSTGKKPVEVIRLSINDKLFRQADRSKSIKHRLVFAGTVCEKKGIRHLLIALQQVIVKYPKVHLDVYGRDWSYADGTSYTATLRHSFSEDLLSHVTFHGPINLSDIPAKYEQAELCVFPSLMETQGLVAPEAMMMGKPVLFSNTGPGMETIEHMVTGLLCNPYEPKDIARQIVFALENPERMSEIANSGQRFAQKTFNLNEVTERNIDFYQRLCKLH</sequence>
<comment type="caution">
    <text evidence="5">The sequence shown here is derived from an EMBL/GenBank/DDBJ whole genome shotgun (WGS) entry which is preliminary data.</text>
</comment>
<dbReference type="EMBL" id="SLWK01000012">
    <property type="protein sequence ID" value="TCO06859.1"/>
    <property type="molecule type" value="Genomic_DNA"/>
</dbReference>
<dbReference type="InterPro" id="IPR001296">
    <property type="entry name" value="Glyco_trans_1"/>
</dbReference>
<dbReference type="AlphaFoldDB" id="A0A4R2GHV3"/>
<proteinExistence type="predicted"/>
<feature type="domain" description="Glycosyl transferase family 1" evidence="3">
    <location>
        <begin position="186"/>
        <end position="354"/>
    </location>
</feature>
<dbReference type="RefSeq" id="WP_132434653.1">
    <property type="nucleotide sequence ID" value="NZ_SLWK01000012.1"/>
</dbReference>
<gene>
    <name evidence="5" type="ORF">EV194_11283</name>
</gene>
<dbReference type="PANTHER" id="PTHR12526:SF510">
    <property type="entry name" value="D-INOSITOL 3-PHOSPHATE GLYCOSYLTRANSFERASE"/>
    <property type="match status" value="1"/>
</dbReference>
<accession>A0A4R2GHV3</accession>
<keyword evidence="1" id="KW-0328">Glycosyltransferase</keyword>
<evidence type="ECO:0000313" key="5">
    <source>
        <dbReference type="EMBL" id="TCO06859.1"/>
    </source>
</evidence>
<dbReference type="Pfam" id="PF13439">
    <property type="entry name" value="Glyco_transf_4"/>
    <property type="match status" value="1"/>
</dbReference>
<dbReference type="Gene3D" id="3.40.50.2000">
    <property type="entry name" value="Glycogen Phosphorylase B"/>
    <property type="match status" value="2"/>
</dbReference>
<dbReference type="InterPro" id="IPR028098">
    <property type="entry name" value="Glyco_trans_4-like_N"/>
</dbReference>
<dbReference type="PANTHER" id="PTHR12526">
    <property type="entry name" value="GLYCOSYLTRANSFERASE"/>
    <property type="match status" value="1"/>
</dbReference>
<dbReference type="GO" id="GO:0016757">
    <property type="term" value="F:glycosyltransferase activity"/>
    <property type="evidence" value="ECO:0007669"/>
    <property type="project" value="UniProtKB-KW"/>
</dbReference>
<evidence type="ECO:0000313" key="6">
    <source>
        <dbReference type="Proteomes" id="UP000295221"/>
    </source>
</evidence>
<protein>
    <submittedName>
        <fullName evidence="5">Glycosyltransferase involved in cell wall biosynthesis</fullName>
    </submittedName>
</protein>
<organism evidence="5 6">
    <name type="scientific">Natronoflexus pectinivorans</name>
    <dbReference type="NCBI Taxonomy" id="682526"/>
    <lineage>
        <taxon>Bacteria</taxon>
        <taxon>Pseudomonadati</taxon>
        <taxon>Bacteroidota</taxon>
        <taxon>Bacteroidia</taxon>
        <taxon>Marinilabiliales</taxon>
        <taxon>Marinilabiliaceae</taxon>
        <taxon>Natronoflexus</taxon>
    </lineage>
</organism>
<dbReference type="Pfam" id="PF00534">
    <property type="entry name" value="Glycos_transf_1"/>
    <property type="match status" value="1"/>
</dbReference>
<dbReference type="CDD" id="cd03801">
    <property type="entry name" value="GT4_PimA-like"/>
    <property type="match status" value="1"/>
</dbReference>